<dbReference type="Pfam" id="PF11919">
    <property type="entry name" value="PSME4_C"/>
    <property type="match status" value="1"/>
</dbReference>
<dbReference type="VEuPathDB" id="FungiDB:ACJ73_01757"/>
<keyword evidence="10" id="KW-0472">Membrane</keyword>
<dbReference type="Gene3D" id="1.10.287.2210">
    <property type="match status" value="1"/>
</dbReference>
<dbReference type="InterPro" id="IPR016024">
    <property type="entry name" value="ARM-type_fold"/>
</dbReference>
<keyword evidence="5" id="KW-0677">Repeat</keyword>
<dbReference type="GO" id="GO:0016020">
    <property type="term" value="C:membrane"/>
    <property type="evidence" value="ECO:0007669"/>
    <property type="project" value="GOC"/>
</dbReference>
<feature type="compositionally biased region" description="Acidic residues" evidence="9">
    <location>
        <begin position="1465"/>
        <end position="1477"/>
    </location>
</feature>
<feature type="region of interest" description="Disordered" evidence="9">
    <location>
        <begin position="1441"/>
        <end position="1479"/>
    </location>
</feature>
<dbReference type="GO" id="GO:0010499">
    <property type="term" value="P:proteasomal ubiquitin-independent protein catabolic process"/>
    <property type="evidence" value="ECO:0007669"/>
    <property type="project" value="TreeGrafter"/>
</dbReference>
<evidence type="ECO:0000259" key="12">
    <source>
        <dbReference type="Pfam" id="PF16507"/>
    </source>
</evidence>
<evidence type="ECO:0000259" key="14">
    <source>
        <dbReference type="Pfam" id="PF23096"/>
    </source>
</evidence>
<keyword evidence="10" id="KW-1133">Transmembrane helix</keyword>
<keyword evidence="4" id="KW-0963">Cytoplasm</keyword>
<name>A0A1J9R370_9EURO</name>
<dbReference type="InterPro" id="IPR032372">
    <property type="entry name" value="Blm10_N"/>
</dbReference>
<evidence type="ECO:0000259" key="11">
    <source>
        <dbReference type="Pfam" id="PF11919"/>
    </source>
</evidence>
<dbReference type="InterPro" id="IPR032430">
    <property type="entry name" value="Blm10_mid"/>
</dbReference>
<comment type="similarity">
    <text evidence="3">Belongs to the BLM10 family.</text>
</comment>
<evidence type="ECO:0000256" key="4">
    <source>
        <dbReference type="ARBA" id="ARBA00022490"/>
    </source>
</evidence>
<evidence type="ECO:0000259" key="13">
    <source>
        <dbReference type="Pfam" id="PF16547"/>
    </source>
</evidence>
<feature type="domain" description="Proteasome activator complex subunit 4 C-terminal" evidence="11">
    <location>
        <begin position="2404"/>
        <end position="2492"/>
    </location>
</feature>
<feature type="transmembrane region" description="Helical" evidence="10">
    <location>
        <begin position="178"/>
        <end position="198"/>
    </location>
</feature>
<evidence type="ECO:0000256" key="2">
    <source>
        <dbReference type="ARBA" id="ARBA00004496"/>
    </source>
</evidence>
<evidence type="ECO:0000256" key="8">
    <source>
        <dbReference type="ARBA" id="ARBA00023242"/>
    </source>
</evidence>
<dbReference type="EMBL" id="LGTZ01000168">
    <property type="protein sequence ID" value="OJD26851.1"/>
    <property type="molecule type" value="Genomic_DNA"/>
</dbReference>
<dbReference type="GO" id="GO:0005829">
    <property type="term" value="C:cytosol"/>
    <property type="evidence" value="ECO:0007669"/>
    <property type="project" value="TreeGrafter"/>
</dbReference>
<dbReference type="Pfam" id="PF16547">
    <property type="entry name" value="BLM10_N"/>
    <property type="match status" value="1"/>
</dbReference>
<evidence type="ECO:0000256" key="3">
    <source>
        <dbReference type="ARBA" id="ARBA00005739"/>
    </source>
</evidence>
<evidence type="ECO:0000256" key="5">
    <source>
        <dbReference type="ARBA" id="ARBA00022737"/>
    </source>
</evidence>
<comment type="subcellular location">
    <subcellularLocation>
        <location evidence="2">Cytoplasm</location>
    </subcellularLocation>
    <subcellularLocation>
        <location evidence="1">Nucleus</location>
    </subcellularLocation>
</comment>
<feature type="transmembrane region" description="Helical" evidence="10">
    <location>
        <begin position="349"/>
        <end position="370"/>
    </location>
</feature>
<dbReference type="PANTHER" id="PTHR32170:SF3">
    <property type="entry name" value="PROTEASOME ACTIVATOR COMPLEX SUBUNIT 4"/>
    <property type="match status" value="1"/>
</dbReference>
<dbReference type="STRING" id="1658174.A0A1J9R370"/>
<keyword evidence="7" id="KW-0234">DNA repair</keyword>
<sequence>MRLVASSSSRPPHWPRICGALLSHPLRSLSALFVLWKLLLLLAIVASPGPGYDSSTTLLPSIASQHASDPFLLGVREGVGSGWWPSSLLKFVRWDAIYFVSIAQRGYLFEQEWAFGFGYTRLLSFLSSAFWGDRGAGPDSLRIALTGVGLSHVCHYLSVLSLYGLSRNVFGGGHGGRALPLLAAVLHTVSPAGAFLSAPYGEPVFSLLNFTGFYAYVSALHDDRHGYMLARDVKFLVAGGLFAAVTTIRSNGVLSGMLFAYDAVLGLANIASSGISISQIHRMFFVILGGSLILLGVVGPQYRAFTIYCQNVDMRRSWCDSTIPSIYTFVQNHYWGSGGFLSYWKISNLPLFCLAAPMLIIMGISSWWPFQPPVDFDIRFKEPGKREEETSRAEHRRTCLYRLAIPQGVLAALVLTNSHVQIINRISSGYPLWYWCICYYTLEYGHAFHPIFKPRFLVQGVVLYSLIQGGLFANSHQLRTVTAPKSNEPGIVSIALDTLGFLNPSTSYHPSSPLAISPFFNAKMDSIERLSDHLAAYHAHSGNETSRATSPGGEPVRINGVVLDDQAKEARNRPRTYPYFKYLPYHAEDDSERQYNLEEILKHLYIAVESGDFNPGAVHWTRELKGWLSLKFDPTREQRIKLVKFYYELSLAPGIDPNVAERFATMFMLLTKRKHYLRSGKDLILDWKPLYREIKVFVLPSQSGLVHSTNLKRNIKTLTKLCAFAQPYFDPLELRSMLEEFLPHFSASFTEGAFVVAGLINLFLPTAPSPEDREDLLPQEYLPTYFHLWSLVNRSRTFDVTFTDLLSRMARDALPASHIPFSEFGIFTSEQTSLVFTAILRLLEIPVGQATSTYSSGVDASSGLGLMLERDPRKHPFTHNIARWIVMSLSPACLESEDSILSMLEGLIEAVETFFHPSNAGGWSKALSQLVYYLADFFVMRWNMEHDEEMEVTSERRLNDALKRRFVLCLREVTFMGIYSKLGVAMNFALSTLQSLAYLEPNLILPGALQRIYPSLQGLLEVHRTTSSLRSLQVLSRLMARTKGFRCHITTLLGLVLPGIDANDLEKSLHSLAFIQSVCYNIPFEDLTRDRDDVNGNMLAVQWITGELERMENEGASVEMNYDTELTDEEEELILRSSTTQFGEFLLSFLGRVFTLLENLPDAARVRSGSPEENVVNTLPATLMPLLASLSPELYDQALNKIVNFVSGHVIHQARDAMAFICNAVCKVNPEKALKALVPLLIQSIRTEIDENGAASTRTTGSDILPRDRGLVWNVSMLSMCVVHVGSAVLKYRKELFDIAIYMQQKCKGIPTVHVSNFIHHLLLNLTVTYVIDHSPYEPDIKERGIQVEQWGQRHDPNRLTIKWHVPQREELEFAGELFKSQAENALDQLTSLTSETPNINRDGSGKEWSDEVTRKLVLLRLIISGMSMLFDNKAASKYTNGRSRSHADLDVSMPDADNQHSTEESAEDDSALDGSDDSAVRQTFQYPTGYLLKEDDPLYIEIHDIRRRVGEVLHNVHRFLVEKQEDDVSCFTPLYTAYRSWFVDVGIEKSAHILDRVTKLLAADTQPYKVSGLRKDYPRPLLVRRANVYHVQRLRHNAAPRPRSKLDETLLFDLAESSISLYTDIRRSAQGASESALKAIWGSRLLIIPTLIKALQNAIKTNDYRRLKGAIYSILYSSIAKPVGRHWKYAPALIKAFIEASAVDKPSIQRLCSGVVYQIMDYGRPMERMAVLDQHIIKSIAPKSDVQATVNNKRESIQKKRALIEQKKAELSEELTHMARVSHWKIASRTAAIVIGMGLRFDYVASENLLNLIIMGSIDSHPSLRGLYSQTLIALFTMVDVRAVCNHKYEDYIMGVQRFPAKIQIPTQPYRKGWTDEYLASFAKPEAEYYVDHDYPGWLVWGKTMPAYKSNVKQDIEYDELEWNVRKQMGKLCTREWFSTFFKYLKQEPRDAYADKFRMSSAMTLLYVFELMLRDELTAATFEEIKEEIALIFEDGSDKHQHRATAEILGALIGSVTDTSVDKRTLVWEYAFPIVRQIFSDGLTPENSGYWTTFLHMVMQCRDPRRLWPLVDWLTSFRLDMNSNAAFKESSKINLLHQCILDFGWHFQLEKPIVTDFLAHIDHPYKGVREAMGHTLGSIYRTRYHESYADIDQLIQAQKEASSIGSHPYKPSKEFADTIVDVFNRLEKWRHERSPGQQTPSSYTSGSKTVLLWLDSTLSSHECTQLLQFFPGIFTEELLHMMDVKEDQELQRLAYHVFRHLSNVPHPSGDDSEFVEALTRIGLTSPSWHQRLRVMINIQIMYFRRLFLLPKADRDKLFDCIASMLEDTQPEVRSGASATLSGMIRCSPARLRTDMVLKLRDRFTNVLVDNPLPKKPRRLGSGVSSGVSTGASTPNPEHTRLVLTRHAAVLGLGALIQAFPYTSPPPQWMPGVLITLSNKAAGDPGIVGQGAKSIISEFKKTRQDTWHIDVKAFEPDQVEDLAGVLWKSYFA</sequence>
<dbReference type="PANTHER" id="PTHR32170">
    <property type="entry name" value="PROTEASOME ACTIVATOR COMPLEX SUBUNIT 4"/>
    <property type="match status" value="1"/>
</dbReference>
<dbReference type="InterPro" id="IPR007315">
    <property type="entry name" value="PIG-V/Gpi18"/>
</dbReference>
<feature type="region of interest" description="Disordered" evidence="9">
    <location>
        <begin position="2375"/>
        <end position="2398"/>
    </location>
</feature>
<dbReference type="Pfam" id="PF04188">
    <property type="entry name" value="Mannosyl_trans2"/>
    <property type="match status" value="1"/>
</dbReference>
<feature type="transmembrane region" description="Helical" evidence="10">
    <location>
        <begin position="280"/>
        <end position="298"/>
    </location>
</feature>
<keyword evidence="10" id="KW-0812">Transmembrane</keyword>
<organism evidence="15 16">
    <name type="scientific">Blastomyces percursus</name>
    <dbReference type="NCBI Taxonomy" id="1658174"/>
    <lineage>
        <taxon>Eukaryota</taxon>
        <taxon>Fungi</taxon>
        <taxon>Dikarya</taxon>
        <taxon>Ascomycota</taxon>
        <taxon>Pezizomycotina</taxon>
        <taxon>Eurotiomycetes</taxon>
        <taxon>Eurotiomycetidae</taxon>
        <taxon>Onygenales</taxon>
        <taxon>Ajellomycetaceae</taxon>
        <taxon>Blastomyces</taxon>
    </lineage>
</organism>
<dbReference type="InterPro" id="IPR035309">
    <property type="entry name" value="PSME4"/>
</dbReference>
<evidence type="ECO:0000313" key="15">
    <source>
        <dbReference type="EMBL" id="OJD26851.1"/>
    </source>
</evidence>
<keyword evidence="8" id="KW-0539">Nucleus</keyword>
<feature type="domain" description="Proteasome activator complex subunit 4-like HEAT repeat-like" evidence="14">
    <location>
        <begin position="1890"/>
        <end position="2098"/>
    </location>
</feature>
<keyword evidence="6" id="KW-0227">DNA damage</keyword>
<dbReference type="OrthoDB" id="17907at2759"/>
<dbReference type="Pfam" id="PF23096">
    <property type="entry name" value="HEAT_PSME4"/>
    <property type="match status" value="1"/>
</dbReference>
<feature type="domain" description="Proteasome activator Blm10 middle HEAT repeats region" evidence="12">
    <location>
        <begin position="904"/>
        <end position="1431"/>
    </location>
</feature>
<feature type="transmembrane region" description="Helical" evidence="10">
    <location>
        <begin position="143"/>
        <end position="166"/>
    </location>
</feature>
<dbReference type="GO" id="GO:0006281">
    <property type="term" value="P:DNA repair"/>
    <property type="evidence" value="ECO:0007669"/>
    <property type="project" value="UniProtKB-KW"/>
</dbReference>
<dbReference type="GO" id="GO:0004376">
    <property type="term" value="F:GPI mannosyltransferase activity"/>
    <property type="evidence" value="ECO:0007669"/>
    <property type="project" value="InterPro"/>
</dbReference>
<dbReference type="GO" id="GO:0016504">
    <property type="term" value="F:peptidase activator activity"/>
    <property type="evidence" value="ECO:0007669"/>
    <property type="project" value="InterPro"/>
</dbReference>
<gene>
    <name evidence="15" type="ORF">ACJ73_01757</name>
</gene>
<dbReference type="Proteomes" id="UP000242791">
    <property type="component" value="Unassembled WGS sequence"/>
</dbReference>
<dbReference type="GO" id="GO:0006506">
    <property type="term" value="P:GPI anchor biosynthetic process"/>
    <property type="evidence" value="ECO:0007669"/>
    <property type="project" value="UniProtKB-UniPathway"/>
</dbReference>
<accession>A0A1J9R370</accession>
<feature type="transmembrane region" description="Helical" evidence="10">
    <location>
        <begin position="29"/>
        <end position="49"/>
    </location>
</feature>
<evidence type="ECO:0000256" key="9">
    <source>
        <dbReference type="SAM" id="MobiDB-lite"/>
    </source>
</evidence>
<comment type="caution">
    <text evidence="15">The sequence shown here is derived from an EMBL/GenBank/DDBJ whole genome shotgun (WGS) entry which is preliminary data.</text>
</comment>
<evidence type="ECO:0000313" key="16">
    <source>
        <dbReference type="Proteomes" id="UP000242791"/>
    </source>
</evidence>
<dbReference type="InterPro" id="IPR021843">
    <property type="entry name" value="PSME4_C"/>
</dbReference>
<dbReference type="SUPFAM" id="SSF48371">
    <property type="entry name" value="ARM repeat"/>
    <property type="match status" value="2"/>
</dbReference>
<keyword evidence="16" id="KW-1185">Reference proteome</keyword>
<feature type="domain" description="Proteasome activator Blm10 N-terminal" evidence="13">
    <location>
        <begin position="543"/>
        <end position="616"/>
    </location>
</feature>
<evidence type="ECO:0000256" key="10">
    <source>
        <dbReference type="SAM" id="Phobius"/>
    </source>
</evidence>
<proteinExistence type="inferred from homology"/>
<reference evidence="15 16" key="1">
    <citation type="submission" date="2015-08" db="EMBL/GenBank/DDBJ databases">
        <title>Emmonsia species relationships and genome sequence.</title>
        <authorList>
            <person name="Cuomo C.A."/>
            <person name="Schwartz I.S."/>
            <person name="Kenyon C."/>
            <person name="De Hoog G.S."/>
            <person name="Govender N.P."/>
            <person name="Botha A."/>
            <person name="Moreno L."/>
            <person name="De Vries M."/>
            <person name="Munoz J.F."/>
            <person name="Stielow J.B."/>
        </authorList>
    </citation>
    <scope>NUCLEOTIDE SEQUENCE [LARGE SCALE GENOMIC DNA]</scope>
    <source>
        <strain evidence="15 16">EI222</strain>
    </source>
</reference>
<dbReference type="GO" id="GO:0000009">
    <property type="term" value="F:alpha-1,6-mannosyltransferase activity"/>
    <property type="evidence" value="ECO:0007669"/>
    <property type="project" value="InterPro"/>
</dbReference>
<dbReference type="InterPro" id="IPR055455">
    <property type="entry name" value="HEAT_PSME4"/>
</dbReference>
<feature type="compositionally biased region" description="Low complexity" evidence="9">
    <location>
        <begin position="2381"/>
        <end position="2394"/>
    </location>
</feature>
<evidence type="ECO:0000256" key="1">
    <source>
        <dbReference type="ARBA" id="ARBA00004123"/>
    </source>
</evidence>
<dbReference type="GO" id="GO:0070628">
    <property type="term" value="F:proteasome binding"/>
    <property type="evidence" value="ECO:0007669"/>
    <property type="project" value="InterPro"/>
</dbReference>
<protein>
    <submittedName>
        <fullName evidence="15">Uncharacterized protein</fullName>
    </submittedName>
</protein>
<dbReference type="Pfam" id="PF16507">
    <property type="entry name" value="HEAT_PSME4_mid"/>
    <property type="match status" value="1"/>
</dbReference>
<dbReference type="GO" id="GO:0005634">
    <property type="term" value="C:nucleus"/>
    <property type="evidence" value="ECO:0007669"/>
    <property type="project" value="UniProtKB-SubCell"/>
</dbReference>
<feature type="transmembrane region" description="Helical" evidence="10">
    <location>
        <begin position="233"/>
        <end position="260"/>
    </location>
</feature>
<evidence type="ECO:0000256" key="7">
    <source>
        <dbReference type="ARBA" id="ARBA00023204"/>
    </source>
</evidence>
<dbReference type="UniPathway" id="UPA00196"/>
<evidence type="ECO:0000256" key="6">
    <source>
        <dbReference type="ARBA" id="ARBA00022763"/>
    </source>
</evidence>